<keyword evidence="7" id="KW-1185">Reference proteome</keyword>
<evidence type="ECO:0000256" key="4">
    <source>
        <dbReference type="ARBA" id="ARBA00023125"/>
    </source>
</evidence>
<dbReference type="SMART" id="SM00692">
    <property type="entry name" value="DM3"/>
    <property type="match status" value="1"/>
</dbReference>
<dbReference type="Pfam" id="PF05485">
    <property type="entry name" value="THAP"/>
    <property type="match status" value="1"/>
</dbReference>
<dbReference type="InterPro" id="IPR038441">
    <property type="entry name" value="THAP_Znf_sf"/>
</dbReference>
<gene>
    <name evidence="8" type="primary">LOC118477835</name>
</gene>
<name>A0ABM1VUM7_APLCA</name>
<dbReference type="InterPro" id="IPR052224">
    <property type="entry name" value="THAP_domain_protein"/>
</dbReference>
<keyword evidence="1" id="KW-0479">Metal-binding</keyword>
<evidence type="ECO:0000313" key="7">
    <source>
        <dbReference type="Proteomes" id="UP000694888"/>
    </source>
</evidence>
<proteinExistence type="predicted"/>
<organism evidence="7 8">
    <name type="scientific">Aplysia californica</name>
    <name type="common">California sea hare</name>
    <dbReference type="NCBI Taxonomy" id="6500"/>
    <lineage>
        <taxon>Eukaryota</taxon>
        <taxon>Metazoa</taxon>
        <taxon>Spiralia</taxon>
        <taxon>Lophotrochozoa</taxon>
        <taxon>Mollusca</taxon>
        <taxon>Gastropoda</taxon>
        <taxon>Heterobranchia</taxon>
        <taxon>Euthyneura</taxon>
        <taxon>Tectipleura</taxon>
        <taxon>Aplysiida</taxon>
        <taxon>Aplysioidea</taxon>
        <taxon>Aplysiidae</taxon>
        <taxon>Aplysia</taxon>
    </lineage>
</organism>
<evidence type="ECO:0000256" key="1">
    <source>
        <dbReference type="ARBA" id="ARBA00022723"/>
    </source>
</evidence>
<evidence type="ECO:0000259" key="6">
    <source>
        <dbReference type="PROSITE" id="PS50950"/>
    </source>
</evidence>
<dbReference type="RefSeq" id="XP_035826119.1">
    <property type="nucleotide sequence ID" value="XM_035970226.1"/>
</dbReference>
<keyword evidence="2 5" id="KW-0863">Zinc-finger</keyword>
<protein>
    <submittedName>
        <fullName evidence="8">Uncharacterized protein LOC118477835</fullName>
    </submittedName>
</protein>
<feature type="domain" description="THAP-type" evidence="6">
    <location>
        <begin position="1"/>
        <end position="91"/>
    </location>
</feature>
<dbReference type="SMART" id="SM00980">
    <property type="entry name" value="THAP"/>
    <property type="match status" value="1"/>
</dbReference>
<evidence type="ECO:0000256" key="3">
    <source>
        <dbReference type="ARBA" id="ARBA00022833"/>
    </source>
</evidence>
<evidence type="ECO:0000256" key="5">
    <source>
        <dbReference type="PROSITE-ProRule" id="PRU00309"/>
    </source>
</evidence>
<evidence type="ECO:0000256" key="2">
    <source>
        <dbReference type="ARBA" id="ARBA00022771"/>
    </source>
</evidence>
<dbReference type="InterPro" id="IPR006612">
    <property type="entry name" value="THAP_Znf"/>
</dbReference>
<sequence>MPRKCCVPGCNTNYDSSVNNERVSVFTFPSDPDRRRLWQHKIPRKDFIPTKQSVVCAKHFTEDCILRVDSFTRAVDRKIPRLSDSAYPTIFPNCPSYLSEPTPVKRKKPEERLKEVENRDEQSFREWMERDKINGFSDVTNKLQAKINDGWLFKYNSEEYCSLYRIEDIPSSKPSLLVAIRIFKDMHVEVFSLSSSTLVRVADSSLTWLFGKPSPLLLTTWSQFDSLISYFSQNNDVVTKDVDIKERIQVFTDGLQKLCSDTMDNDIDSESEDKQSLRFLVEQLHLLTSPVKRYSSETLLWAFQILATAPTTYSMLRSSLA</sequence>
<dbReference type="PANTHER" id="PTHR46927:SF3">
    <property type="entry name" value="THAP-TYPE DOMAIN-CONTAINING PROTEIN"/>
    <property type="match status" value="1"/>
</dbReference>
<dbReference type="Gene3D" id="6.20.210.20">
    <property type="entry name" value="THAP domain"/>
    <property type="match status" value="1"/>
</dbReference>
<dbReference type="PROSITE" id="PS50950">
    <property type="entry name" value="ZF_THAP"/>
    <property type="match status" value="1"/>
</dbReference>
<dbReference type="PANTHER" id="PTHR46927">
    <property type="entry name" value="AGAP005574-PA"/>
    <property type="match status" value="1"/>
</dbReference>
<accession>A0ABM1VUM7</accession>
<dbReference type="SUPFAM" id="SSF57716">
    <property type="entry name" value="Glucocorticoid receptor-like (DNA-binding domain)"/>
    <property type="match status" value="1"/>
</dbReference>
<keyword evidence="4 5" id="KW-0238">DNA-binding</keyword>
<evidence type="ECO:0000313" key="8">
    <source>
        <dbReference type="RefSeq" id="XP_035826119.1"/>
    </source>
</evidence>
<dbReference type="Proteomes" id="UP000694888">
    <property type="component" value="Unplaced"/>
</dbReference>
<keyword evidence="3" id="KW-0862">Zinc</keyword>
<reference evidence="8" key="1">
    <citation type="submission" date="2025-08" db="UniProtKB">
        <authorList>
            <consortium name="RefSeq"/>
        </authorList>
    </citation>
    <scope>IDENTIFICATION</scope>
</reference>
<dbReference type="GeneID" id="118477835"/>